<dbReference type="PANTHER" id="PTHR30582:SF30">
    <property type="entry name" value="BLR4375 PROTEIN"/>
    <property type="match status" value="1"/>
</dbReference>
<dbReference type="InterPro" id="IPR018392">
    <property type="entry name" value="LysM"/>
</dbReference>
<feature type="active site" description="Nucleophile" evidence="7">
    <location>
        <position position="310"/>
    </location>
</feature>
<dbReference type="EMBL" id="SDHX01000001">
    <property type="protein sequence ID" value="RXK55314.1"/>
    <property type="molecule type" value="Genomic_DNA"/>
</dbReference>
<feature type="active site" description="Proton donor/acceptor" evidence="7">
    <location>
        <position position="294"/>
    </location>
</feature>
<evidence type="ECO:0000256" key="4">
    <source>
        <dbReference type="ARBA" id="ARBA00022960"/>
    </source>
</evidence>
<keyword evidence="11" id="KW-1185">Reference proteome</keyword>
<dbReference type="RefSeq" id="WP_129046678.1">
    <property type="nucleotide sequence ID" value="NZ_SDHX01000001.1"/>
</dbReference>
<accession>A0A4Q1C8N7</accession>
<gene>
    <name evidence="10" type="ORF">ESB00_05295</name>
</gene>
<protein>
    <submittedName>
        <fullName evidence="10">Murein L,D-transpeptidase</fullName>
    </submittedName>
</protein>
<keyword evidence="5 7" id="KW-0573">Peptidoglycan synthesis</keyword>
<dbReference type="InterPro" id="IPR005490">
    <property type="entry name" value="LD_TPept_cat_dom"/>
</dbReference>
<dbReference type="PROSITE" id="PS52029">
    <property type="entry name" value="LD_TPASE"/>
    <property type="match status" value="1"/>
</dbReference>
<evidence type="ECO:0000256" key="8">
    <source>
        <dbReference type="SAM" id="MobiDB-lite"/>
    </source>
</evidence>
<dbReference type="AlphaFoldDB" id="A0A4Q1C8N7"/>
<reference evidence="10 11" key="1">
    <citation type="submission" date="2019-01" db="EMBL/GenBank/DDBJ databases">
        <title>Lacunisphaera sp. strain TWA-58.</title>
        <authorList>
            <person name="Chen W.-M."/>
        </authorList>
    </citation>
    <scope>NUCLEOTIDE SEQUENCE [LARGE SCALE GENOMIC DNA]</scope>
    <source>
        <strain evidence="10 11">TWA-58</strain>
    </source>
</reference>
<keyword evidence="6 7" id="KW-0961">Cell wall biogenesis/degradation</keyword>
<dbReference type="SUPFAM" id="SSF141523">
    <property type="entry name" value="L,D-transpeptidase catalytic domain-like"/>
    <property type="match status" value="1"/>
</dbReference>
<dbReference type="InterPro" id="IPR038063">
    <property type="entry name" value="Transpep_catalytic_dom"/>
</dbReference>
<dbReference type="Proteomes" id="UP000290218">
    <property type="component" value="Unassembled WGS sequence"/>
</dbReference>
<dbReference type="GO" id="GO:0008360">
    <property type="term" value="P:regulation of cell shape"/>
    <property type="evidence" value="ECO:0007669"/>
    <property type="project" value="UniProtKB-UniRule"/>
</dbReference>
<dbReference type="SUPFAM" id="SSF47090">
    <property type="entry name" value="PGBD-like"/>
    <property type="match status" value="1"/>
</dbReference>
<dbReference type="CDD" id="cd16913">
    <property type="entry name" value="YkuD_like"/>
    <property type="match status" value="1"/>
</dbReference>
<evidence type="ECO:0000256" key="5">
    <source>
        <dbReference type="ARBA" id="ARBA00022984"/>
    </source>
</evidence>
<dbReference type="GO" id="GO:0018104">
    <property type="term" value="P:peptidoglycan-protein cross-linking"/>
    <property type="evidence" value="ECO:0007669"/>
    <property type="project" value="TreeGrafter"/>
</dbReference>
<dbReference type="OrthoDB" id="9787225at2"/>
<dbReference type="Pfam" id="PF03734">
    <property type="entry name" value="YkuD"/>
    <property type="match status" value="1"/>
</dbReference>
<dbReference type="Gene3D" id="1.10.101.10">
    <property type="entry name" value="PGBD-like superfamily/PGBD"/>
    <property type="match status" value="1"/>
</dbReference>
<evidence type="ECO:0000256" key="7">
    <source>
        <dbReference type="PROSITE-ProRule" id="PRU01373"/>
    </source>
</evidence>
<proteinExistence type="inferred from homology"/>
<evidence type="ECO:0000256" key="1">
    <source>
        <dbReference type="ARBA" id="ARBA00004752"/>
    </source>
</evidence>
<evidence type="ECO:0000256" key="2">
    <source>
        <dbReference type="ARBA" id="ARBA00005992"/>
    </source>
</evidence>
<comment type="similarity">
    <text evidence="2">Belongs to the YkuD family.</text>
</comment>
<dbReference type="Pfam" id="PF01471">
    <property type="entry name" value="PG_binding_1"/>
    <property type="match status" value="1"/>
</dbReference>
<dbReference type="Gene3D" id="2.40.440.10">
    <property type="entry name" value="L,D-transpeptidase catalytic domain-like"/>
    <property type="match status" value="1"/>
</dbReference>
<dbReference type="InterPro" id="IPR050979">
    <property type="entry name" value="LD-transpeptidase"/>
</dbReference>
<name>A0A4Q1C8N7_9BACT</name>
<evidence type="ECO:0000313" key="11">
    <source>
        <dbReference type="Proteomes" id="UP000290218"/>
    </source>
</evidence>
<dbReference type="GO" id="GO:0071972">
    <property type="term" value="F:peptidoglycan L,D-transpeptidase activity"/>
    <property type="evidence" value="ECO:0007669"/>
    <property type="project" value="TreeGrafter"/>
</dbReference>
<dbReference type="UniPathway" id="UPA00219"/>
<dbReference type="InterPro" id="IPR036365">
    <property type="entry name" value="PGBD-like_sf"/>
</dbReference>
<dbReference type="InterPro" id="IPR002477">
    <property type="entry name" value="Peptidoglycan-bd-like"/>
</dbReference>
<dbReference type="CDD" id="cd00118">
    <property type="entry name" value="LysM"/>
    <property type="match status" value="1"/>
</dbReference>
<dbReference type="PANTHER" id="PTHR30582">
    <property type="entry name" value="L,D-TRANSPEPTIDASE"/>
    <property type="match status" value="1"/>
</dbReference>
<dbReference type="InterPro" id="IPR036366">
    <property type="entry name" value="PGBDSf"/>
</dbReference>
<evidence type="ECO:0000256" key="6">
    <source>
        <dbReference type="ARBA" id="ARBA00023316"/>
    </source>
</evidence>
<feature type="region of interest" description="Disordered" evidence="8">
    <location>
        <begin position="18"/>
        <end position="53"/>
    </location>
</feature>
<dbReference type="GO" id="GO:0016740">
    <property type="term" value="F:transferase activity"/>
    <property type="evidence" value="ECO:0007669"/>
    <property type="project" value="UniProtKB-KW"/>
</dbReference>
<sequence>MPFLLFLLLGAAVIMRGQSATEPPPRPEDTPALPAEEAIEEPGAEPESPPGRPVNDWLEAQVELHRRGFSCGSIDGVRGAQTAAALKAWQKNEGLRESGDLDRATKAALLLSEPALTDYIFTVEDSAATAAVPDTWLGKSELDALRHATPLEMIAERFRANPKLLAKVNPGVNWDDLLPGTRLVVPSADPVLAPGKVARIHIYLAEKILQAVDETGRILLHSPVSIARNVEKRPVGELHVTVVIPDPNYTFDPVVFPEVPEAQELGRKLIIAPGPNNPVGVAWIGLDRTGYGIHGTPDPEKVGRTESHGCFRLANWDARVLVRLAWVGLPVTVDP</sequence>
<feature type="domain" description="L,D-TPase catalytic" evidence="9">
    <location>
        <begin position="198"/>
        <end position="334"/>
    </location>
</feature>
<dbReference type="GO" id="GO:0071555">
    <property type="term" value="P:cell wall organization"/>
    <property type="evidence" value="ECO:0007669"/>
    <property type="project" value="UniProtKB-UniRule"/>
</dbReference>
<comment type="caution">
    <text evidence="10">The sequence shown here is derived from an EMBL/GenBank/DDBJ whole genome shotgun (WGS) entry which is preliminary data.</text>
</comment>
<keyword evidence="3" id="KW-0808">Transferase</keyword>
<organism evidence="10 11">
    <name type="scientific">Oleiharenicola lentus</name>
    <dbReference type="NCBI Taxonomy" id="2508720"/>
    <lineage>
        <taxon>Bacteria</taxon>
        <taxon>Pseudomonadati</taxon>
        <taxon>Verrucomicrobiota</taxon>
        <taxon>Opitutia</taxon>
        <taxon>Opitutales</taxon>
        <taxon>Opitutaceae</taxon>
        <taxon>Oleiharenicola</taxon>
    </lineage>
</organism>
<keyword evidence="4 7" id="KW-0133">Cell shape</keyword>
<dbReference type="GO" id="GO:0005576">
    <property type="term" value="C:extracellular region"/>
    <property type="evidence" value="ECO:0007669"/>
    <property type="project" value="TreeGrafter"/>
</dbReference>
<evidence type="ECO:0000313" key="10">
    <source>
        <dbReference type="EMBL" id="RXK55314.1"/>
    </source>
</evidence>
<comment type="pathway">
    <text evidence="1 7">Cell wall biogenesis; peptidoglycan biosynthesis.</text>
</comment>
<evidence type="ECO:0000259" key="9">
    <source>
        <dbReference type="PROSITE" id="PS52029"/>
    </source>
</evidence>
<evidence type="ECO:0000256" key="3">
    <source>
        <dbReference type="ARBA" id="ARBA00022679"/>
    </source>
</evidence>